<reference evidence="1 2" key="1">
    <citation type="submission" date="2020-10" db="EMBL/GenBank/DDBJ databases">
        <title>Phylogeny of dyella-like bacteria.</title>
        <authorList>
            <person name="Fu J."/>
        </authorList>
    </citation>
    <scope>NUCLEOTIDE SEQUENCE [LARGE SCALE GENOMIC DNA]</scope>
    <source>
        <strain evidence="1 2">DKC-1</strain>
    </source>
</reference>
<proteinExistence type="predicted"/>
<dbReference type="RefSeq" id="WP_404535090.1">
    <property type="nucleotide sequence ID" value="NZ_JADIKL010000001.1"/>
</dbReference>
<evidence type="ECO:0000313" key="1">
    <source>
        <dbReference type="EMBL" id="MFK2929273.1"/>
    </source>
</evidence>
<name>A0ABW8KAW5_9GAMM</name>
<dbReference type="Gene3D" id="3.30.420.240">
    <property type="match status" value="1"/>
</dbReference>
<sequence>MNALAAALPAQDPRFHYGSTVAVGVDLGQSQDPTSIAVIEKIAPTIPANTYPPHVEALRFALRGIRPKYRLHLLQQAPLGESYPLQAQRLKRILARAQIAAHDPLVWVDYTGVGRAVFDIFKQERVPNLRPVTITFNGQEGPNGHGGHSVPKINLVSRLHALMQTGCLHMPDTLPLAKTLRRELQDFRVGYTAVGNATFGAREGAHDDLILAVALAVYGLDSGREIIVEPLRV</sequence>
<evidence type="ECO:0008006" key="3">
    <source>
        <dbReference type="Google" id="ProtNLM"/>
    </source>
</evidence>
<keyword evidence="2" id="KW-1185">Reference proteome</keyword>
<protein>
    <recommendedName>
        <fullName evidence="3">Terminase large subunit gp17-like C-terminal domain-containing protein</fullName>
    </recommendedName>
</protein>
<dbReference type="EMBL" id="JADIKL010000001">
    <property type="protein sequence ID" value="MFK2929273.1"/>
    <property type="molecule type" value="Genomic_DNA"/>
</dbReference>
<organism evidence="1 2">
    <name type="scientific">Dyella agri</name>
    <dbReference type="NCBI Taxonomy" id="1926869"/>
    <lineage>
        <taxon>Bacteria</taxon>
        <taxon>Pseudomonadati</taxon>
        <taxon>Pseudomonadota</taxon>
        <taxon>Gammaproteobacteria</taxon>
        <taxon>Lysobacterales</taxon>
        <taxon>Rhodanobacteraceae</taxon>
        <taxon>Dyella</taxon>
    </lineage>
</organism>
<dbReference type="Proteomes" id="UP001620397">
    <property type="component" value="Unassembled WGS sequence"/>
</dbReference>
<gene>
    <name evidence="1" type="ORF">ISP14_00580</name>
</gene>
<evidence type="ECO:0000313" key="2">
    <source>
        <dbReference type="Proteomes" id="UP001620397"/>
    </source>
</evidence>
<accession>A0ABW8KAW5</accession>
<comment type="caution">
    <text evidence="1">The sequence shown here is derived from an EMBL/GenBank/DDBJ whole genome shotgun (WGS) entry which is preliminary data.</text>
</comment>